<dbReference type="AlphaFoldDB" id="A0A1G6JF30"/>
<accession>A0A1G6JF30</accession>
<feature type="transmembrane region" description="Helical" evidence="2">
    <location>
        <begin position="300"/>
        <end position="319"/>
    </location>
</feature>
<keyword evidence="4" id="KW-1185">Reference proteome</keyword>
<dbReference type="OrthoDB" id="9803163at2"/>
<feature type="transmembrane region" description="Helical" evidence="2">
    <location>
        <begin position="331"/>
        <end position="349"/>
    </location>
</feature>
<evidence type="ECO:0000256" key="1">
    <source>
        <dbReference type="SAM" id="MobiDB-lite"/>
    </source>
</evidence>
<protein>
    <submittedName>
        <fullName evidence="3">Uncharacterized protein</fullName>
    </submittedName>
</protein>
<organism evidence="3 4">
    <name type="scientific">Nocardioides lianchengensis</name>
    <dbReference type="NCBI Taxonomy" id="1045774"/>
    <lineage>
        <taxon>Bacteria</taxon>
        <taxon>Bacillati</taxon>
        <taxon>Actinomycetota</taxon>
        <taxon>Actinomycetes</taxon>
        <taxon>Propionibacteriales</taxon>
        <taxon>Nocardioidaceae</taxon>
        <taxon>Nocardioides</taxon>
    </lineage>
</organism>
<keyword evidence="2" id="KW-0472">Membrane</keyword>
<dbReference type="STRING" id="1045774.SAMN05421872_101464"/>
<feature type="region of interest" description="Disordered" evidence="1">
    <location>
        <begin position="357"/>
        <end position="383"/>
    </location>
</feature>
<feature type="transmembrane region" description="Helical" evidence="2">
    <location>
        <begin position="232"/>
        <end position="254"/>
    </location>
</feature>
<name>A0A1G6JF30_9ACTN</name>
<feature type="transmembrane region" description="Helical" evidence="2">
    <location>
        <begin position="156"/>
        <end position="175"/>
    </location>
</feature>
<evidence type="ECO:0000256" key="2">
    <source>
        <dbReference type="SAM" id="Phobius"/>
    </source>
</evidence>
<gene>
    <name evidence="3" type="ORF">SAMN05421872_101464</name>
</gene>
<feature type="compositionally biased region" description="Basic and acidic residues" evidence="1">
    <location>
        <begin position="357"/>
        <end position="376"/>
    </location>
</feature>
<evidence type="ECO:0000313" key="4">
    <source>
        <dbReference type="Proteomes" id="UP000199034"/>
    </source>
</evidence>
<sequence>MPPTDMSDAAPTADDLPERPVPAVALRTYRFLRLSVVGVIVMLLLSLLLESQRTDWCLKGSISAYYYSPARTVFVGSLCAIGLVLVALWGKTAIEDTLFNLAGLLAPVVAFIPAKNDLLCVTDPPAQHPLSDQQAAEASAAARAATNAAITNNMRTYLAVVGLFLLVLAIAGLLSRRRARRSGREQAGSLVAASPLTYWLPLGLASVLWLLGTWQFYVRDRTPGGASWFYEHVHFTSAVVMFVLITLGILWVGITRHCGRTRRGPDGRGPFHRVRLRILNACLGDPALSPTASRPWARTYVGQAGAMLLVAGLLFLAKACDAGPSWYLDHAVFWIELWMIAHVAAFWALQTKERWHEGAPPRTEAERTAEVARHEALTGGVGP</sequence>
<feature type="transmembrane region" description="Helical" evidence="2">
    <location>
        <begin position="187"/>
        <end position="212"/>
    </location>
</feature>
<keyword evidence="2" id="KW-1133">Transmembrane helix</keyword>
<proteinExistence type="predicted"/>
<evidence type="ECO:0000313" key="3">
    <source>
        <dbReference type="EMBL" id="SDC17319.1"/>
    </source>
</evidence>
<feature type="transmembrane region" description="Helical" evidence="2">
    <location>
        <begin position="31"/>
        <end position="49"/>
    </location>
</feature>
<feature type="transmembrane region" description="Helical" evidence="2">
    <location>
        <begin position="69"/>
        <end position="90"/>
    </location>
</feature>
<dbReference type="EMBL" id="FMZM01000001">
    <property type="protein sequence ID" value="SDC17319.1"/>
    <property type="molecule type" value="Genomic_DNA"/>
</dbReference>
<dbReference type="RefSeq" id="WP_090850327.1">
    <property type="nucleotide sequence ID" value="NZ_FMZM01000001.1"/>
</dbReference>
<reference evidence="4" key="1">
    <citation type="submission" date="2016-10" db="EMBL/GenBank/DDBJ databases">
        <authorList>
            <person name="Varghese N."/>
            <person name="Submissions S."/>
        </authorList>
    </citation>
    <scope>NUCLEOTIDE SEQUENCE [LARGE SCALE GENOMIC DNA]</scope>
    <source>
        <strain evidence="4">CGMCC 4.6858</strain>
    </source>
</reference>
<feature type="transmembrane region" description="Helical" evidence="2">
    <location>
        <begin position="97"/>
        <end position="114"/>
    </location>
</feature>
<keyword evidence="2" id="KW-0812">Transmembrane</keyword>
<dbReference type="Proteomes" id="UP000199034">
    <property type="component" value="Unassembled WGS sequence"/>
</dbReference>